<dbReference type="GO" id="GO:0004497">
    <property type="term" value="F:monooxygenase activity"/>
    <property type="evidence" value="ECO:0007669"/>
    <property type="project" value="UniProtKB-KW"/>
</dbReference>
<protein>
    <recommendedName>
        <fullName evidence="15">Cytochrome P450 71D10</fullName>
    </recommendedName>
</protein>
<comment type="cofactor">
    <cofactor evidence="1 12">
        <name>heme</name>
        <dbReference type="ChEBI" id="CHEBI:30413"/>
    </cofactor>
</comment>
<dbReference type="Pfam" id="PF00067">
    <property type="entry name" value="p450"/>
    <property type="match status" value="1"/>
</dbReference>
<dbReference type="InterPro" id="IPR036396">
    <property type="entry name" value="Cyt_P450_sf"/>
</dbReference>
<evidence type="ECO:0000256" key="1">
    <source>
        <dbReference type="ARBA" id="ARBA00001971"/>
    </source>
</evidence>
<evidence type="ECO:0000256" key="7">
    <source>
        <dbReference type="ARBA" id="ARBA00022989"/>
    </source>
</evidence>
<dbReference type="GO" id="GO:0005506">
    <property type="term" value="F:iron ion binding"/>
    <property type="evidence" value="ECO:0007669"/>
    <property type="project" value="InterPro"/>
</dbReference>
<keyword evidence="9 12" id="KW-0408">Iron</keyword>
<evidence type="ECO:0000256" key="8">
    <source>
        <dbReference type="ARBA" id="ARBA00023002"/>
    </source>
</evidence>
<comment type="similarity">
    <text evidence="3">Belongs to the cytochrome P450 family.</text>
</comment>
<evidence type="ECO:0000313" key="13">
    <source>
        <dbReference type="EnsemblPlants" id="AET7Gv21274700.2"/>
    </source>
</evidence>
<reference evidence="14" key="2">
    <citation type="journal article" date="2017" name="Nat. Plants">
        <title>The Aegilops tauschii genome reveals multiple impacts of transposons.</title>
        <authorList>
            <person name="Zhao G."/>
            <person name="Zou C."/>
            <person name="Li K."/>
            <person name="Wang K."/>
            <person name="Li T."/>
            <person name="Gao L."/>
            <person name="Zhang X."/>
            <person name="Wang H."/>
            <person name="Yang Z."/>
            <person name="Liu X."/>
            <person name="Jiang W."/>
            <person name="Mao L."/>
            <person name="Kong X."/>
            <person name="Jiao Y."/>
            <person name="Jia J."/>
        </authorList>
    </citation>
    <scope>NUCLEOTIDE SEQUENCE [LARGE SCALE GENOMIC DNA]</scope>
    <source>
        <strain evidence="14">cv. AL8/78</strain>
    </source>
</reference>
<reference evidence="14" key="1">
    <citation type="journal article" date="2014" name="Science">
        <title>Ancient hybridizations among the ancestral genomes of bread wheat.</title>
        <authorList>
            <consortium name="International Wheat Genome Sequencing Consortium,"/>
            <person name="Marcussen T."/>
            <person name="Sandve S.R."/>
            <person name="Heier L."/>
            <person name="Spannagl M."/>
            <person name="Pfeifer M."/>
            <person name="Jakobsen K.S."/>
            <person name="Wulff B.B."/>
            <person name="Steuernagel B."/>
            <person name="Mayer K.F."/>
            <person name="Olsen O.A."/>
        </authorList>
    </citation>
    <scope>NUCLEOTIDE SEQUENCE [LARGE SCALE GENOMIC DNA]</scope>
    <source>
        <strain evidence="14">cv. AL8/78</strain>
    </source>
</reference>
<keyword evidence="7" id="KW-1133">Transmembrane helix</keyword>
<keyword evidence="4 12" id="KW-0349">Heme</keyword>
<evidence type="ECO:0000256" key="9">
    <source>
        <dbReference type="ARBA" id="ARBA00023004"/>
    </source>
</evidence>
<proteinExistence type="inferred from homology"/>
<keyword evidence="14" id="KW-1185">Reference proteome</keyword>
<feature type="binding site" description="axial binding residue" evidence="12">
    <location>
        <position position="227"/>
    </location>
    <ligand>
        <name>heme</name>
        <dbReference type="ChEBI" id="CHEBI:30413"/>
    </ligand>
    <ligandPart>
        <name>Fe</name>
        <dbReference type="ChEBI" id="CHEBI:18248"/>
    </ligandPart>
</feature>
<evidence type="ECO:0000256" key="2">
    <source>
        <dbReference type="ARBA" id="ARBA00004167"/>
    </source>
</evidence>
<dbReference type="InterPro" id="IPR002401">
    <property type="entry name" value="Cyt_P450_E_grp-I"/>
</dbReference>
<dbReference type="EnsemblPlants" id="AET7Gv21274700.2">
    <property type="protein sequence ID" value="AET7Gv21274700.2"/>
    <property type="gene ID" value="AET7Gv21274700"/>
</dbReference>
<sequence>MSLPDLYPSSRVAMLLSRTPGRMRQHRQELAAFMDAIVREHQEVRRADDEEEDLLDVLLRIQREGDLQFPLSTDNIKSAVGDMFAGGSETAATTLQWAMSELVRNPRTMLTAQDEVRLALAGQPMVTEDSLPDLNYPRLVVKETLRLHPPAPLLLPRECRSDGCRVLGYDVPKGTMVLVNAWAISRDPIYWEAVEEFVPERFECGEAADFKGADMEYTPFGAGRRMCPEMAFGLANVELALAGLLYHFDWELPGGAEGGELDMAEDMGVTVRRRNDLVLVPVARVPVPPN</sequence>
<keyword evidence="11" id="KW-0472">Membrane</keyword>
<dbReference type="GO" id="GO:0016020">
    <property type="term" value="C:membrane"/>
    <property type="evidence" value="ECO:0007669"/>
    <property type="project" value="UniProtKB-SubCell"/>
</dbReference>
<dbReference type="AlphaFoldDB" id="A0A453T7E7"/>
<evidence type="ECO:0000256" key="5">
    <source>
        <dbReference type="ARBA" id="ARBA00022692"/>
    </source>
</evidence>
<dbReference type="InterPro" id="IPR052306">
    <property type="entry name" value="CYP450_71D"/>
</dbReference>
<dbReference type="GO" id="GO:0020037">
    <property type="term" value="F:heme binding"/>
    <property type="evidence" value="ECO:0007669"/>
    <property type="project" value="InterPro"/>
</dbReference>
<organism evidence="13 14">
    <name type="scientific">Aegilops tauschii subsp. strangulata</name>
    <name type="common">Goatgrass</name>
    <dbReference type="NCBI Taxonomy" id="200361"/>
    <lineage>
        <taxon>Eukaryota</taxon>
        <taxon>Viridiplantae</taxon>
        <taxon>Streptophyta</taxon>
        <taxon>Embryophyta</taxon>
        <taxon>Tracheophyta</taxon>
        <taxon>Spermatophyta</taxon>
        <taxon>Magnoliopsida</taxon>
        <taxon>Liliopsida</taxon>
        <taxon>Poales</taxon>
        <taxon>Poaceae</taxon>
        <taxon>BOP clade</taxon>
        <taxon>Pooideae</taxon>
        <taxon>Triticodae</taxon>
        <taxon>Triticeae</taxon>
        <taxon>Triticinae</taxon>
        <taxon>Aegilops</taxon>
    </lineage>
</organism>
<evidence type="ECO:0000256" key="12">
    <source>
        <dbReference type="PIRSR" id="PIRSR602401-1"/>
    </source>
</evidence>
<dbReference type="PANTHER" id="PTHR47953">
    <property type="entry name" value="OS08G0105600 PROTEIN"/>
    <property type="match status" value="1"/>
</dbReference>
<dbReference type="FunFam" id="1.10.630.10:FF:000126">
    <property type="entry name" value="Predicted protein"/>
    <property type="match status" value="1"/>
</dbReference>
<dbReference type="Proteomes" id="UP000015105">
    <property type="component" value="Chromosome 7D"/>
</dbReference>
<evidence type="ECO:0000256" key="10">
    <source>
        <dbReference type="ARBA" id="ARBA00023033"/>
    </source>
</evidence>
<evidence type="ECO:0000256" key="11">
    <source>
        <dbReference type="ARBA" id="ARBA00023136"/>
    </source>
</evidence>
<evidence type="ECO:0000256" key="6">
    <source>
        <dbReference type="ARBA" id="ARBA00022723"/>
    </source>
</evidence>
<evidence type="ECO:0008006" key="15">
    <source>
        <dbReference type="Google" id="ProtNLM"/>
    </source>
</evidence>
<dbReference type="GO" id="GO:0016705">
    <property type="term" value="F:oxidoreductase activity, acting on paired donors, with incorporation or reduction of molecular oxygen"/>
    <property type="evidence" value="ECO:0007669"/>
    <property type="project" value="InterPro"/>
</dbReference>
<reference evidence="13" key="3">
    <citation type="journal article" date="2017" name="Nature">
        <title>Genome sequence of the progenitor of the wheat D genome Aegilops tauschii.</title>
        <authorList>
            <person name="Luo M.C."/>
            <person name="Gu Y.Q."/>
            <person name="Puiu D."/>
            <person name="Wang H."/>
            <person name="Twardziok S.O."/>
            <person name="Deal K.R."/>
            <person name="Huo N."/>
            <person name="Zhu T."/>
            <person name="Wang L."/>
            <person name="Wang Y."/>
            <person name="McGuire P.E."/>
            <person name="Liu S."/>
            <person name="Long H."/>
            <person name="Ramasamy R.K."/>
            <person name="Rodriguez J.C."/>
            <person name="Van S.L."/>
            <person name="Yuan L."/>
            <person name="Wang Z."/>
            <person name="Xia Z."/>
            <person name="Xiao L."/>
            <person name="Anderson O.D."/>
            <person name="Ouyang S."/>
            <person name="Liang Y."/>
            <person name="Zimin A.V."/>
            <person name="Pertea G."/>
            <person name="Qi P."/>
            <person name="Bennetzen J.L."/>
            <person name="Dai X."/>
            <person name="Dawson M.W."/>
            <person name="Muller H.G."/>
            <person name="Kugler K."/>
            <person name="Rivarola-Duarte L."/>
            <person name="Spannagl M."/>
            <person name="Mayer K.F.X."/>
            <person name="Lu F.H."/>
            <person name="Bevan M.W."/>
            <person name="Leroy P."/>
            <person name="Li P."/>
            <person name="You F.M."/>
            <person name="Sun Q."/>
            <person name="Liu Z."/>
            <person name="Lyons E."/>
            <person name="Wicker T."/>
            <person name="Salzberg S.L."/>
            <person name="Devos K.M."/>
            <person name="Dvorak J."/>
        </authorList>
    </citation>
    <scope>NUCLEOTIDE SEQUENCE [LARGE SCALE GENOMIC DNA]</scope>
    <source>
        <strain evidence="13">cv. AL8/78</strain>
    </source>
</reference>
<dbReference type="PRINTS" id="PR00385">
    <property type="entry name" value="P450"/>
</dbReference>
<keyword evidence="8" id="KW-0560">Oxidoreductase</keyword>
<comment type="subcellular location">
    <subcellularLocation>
        <location evidence="2">Membrane</location>
        <topology evidence="2">Single-pass membrane protein</topology>
    </subcellularLocation>
</comment>
<reference evidence="13" key="5">
    <citation type="journal article" date="2021" name="G3 (Bethesda)">
        <title>Aegilops tauschii genome assembly Aet v5.0 features greater sequence contiguity and improved annotation.</title>
        <authorList>
            <person name="Wang L."/>
            <person name="Zhu T."/>
            <person name="Rodriguez J.C."/>
            <person name="Deal K.R."/>
            <person name="Dubcovsky J."/>
            <person name="McGuire P.E."/>
            <person name="Lux T."/>
            <person name="Spannagl M."/>
            <person name="Mayer K.F.X."/>
            <person name="Baldrich P."/>
            <person name="Meyers B.C."/>
            <person name="Huo N."/>
            <person name="Gu Y.Q."/>
            <person name="Zhou H."/>
            <person name="Devos K.M."/>
            <person name="Bennetzen J.L."/>
            <person name="Unver T."/>
            <person name="Budak H."/>
            <person name="Gulick P.J."/>
            <person name="Galiba G."/>
            <person name="Kalapos B."/>
            <person name="Nelson D.R."/>
            <person name="Li P."/>
            <person name="You F.M."/>
            <person name="Luo M.C."/>
            <person name="Dvorak J."/>
        </authorList>
    </citation>
    <scope>NUCLEOTIDE SEQUENCE [LARGE SCALE GENOMIC DNA]</scope>
    <source>
        <strain evidence="13">cv. AL8/78</strain>
    </source>
</reference>
<keyword evidence="10" id="KW-0503">Monooxygenase</keyword>
<evidence type="ECO:0000313" key="14">
    <source>
        <dbReference type="Proteomes" id="UP000015105"/>
    </source>
</evidence>
<keyword evidence="6 12" id="KW-0479">Metal-binding</keyword>
<reference evidence="13" key="4">
    <citation type="submission" date="2019-03" db="UniProtKB">
        <authorList>
            <consortium name="EnsemblPlants"/>
        </authorList>
    </citation>
    <scope>IDENTIFICATION</scope>
</reference>
<dbReference type="SUPFAM" id="SSF48264">
    <property type="entry name" value="Cytochrome P450"/>
    <property type="match status" value="1"/>
</dbReference>
<evidence type="ECO:0000256" key="3">
    <source>
        <dbReference type="ARBA" id="ARBA00010617"/>
    </source>
</evidence>
<dbReference type="PANTHER" id="PTHR47953:SF19">
    <property type="entry name" value="OS06G0641600 PROTEIN"/>
    <property type="match status" value="1"/>
</dbReference>
<dbReference type="Gramene" id="AET7Gv21274700.2">
    <property type="protein sequence ID" value="AET7Gv21274700.2"/>
    <property type="gene ID" value="AET7Gv21274700"/>
</dbReference>
<name>A0A453T7E7_AEGTS</name>
<keyword evidence="5" id="KW-0812">Transmembrane</keyword>
<dbReference type="PRINTS" id="PR00463">
    <property type="entry name" value="EP450I"/>
</dbReference>
<dbReference type="InterPro" id="IPR001128">
    <property type="entry name" value="Cyt_P450"/>
</dbReference>
<dbReference type="Gene3D" id="1.10.630.10">
    <property type="entry name" value="Cytochrome P450"/>
    <property type="match status" value="1"/>
</dbReference>
<accession>A0A453T7E7</accession>
<evidence type="ECO:0000256" key="4">
    <source>
        <dbReference type="ARBA" id="ARBA00022617"/>
    </source>
</evidence>